<dbReference type="GO" id="GO:0000978">
    <property type="term" value="F:RNA polymerase II cis-regulatory region sequence-specific DNA binding"/>
    <property type="evidence" value="ECO:0007669"/>
    <property type="project" value="TreeGrafter"/>
</dbReference>
<dbReference type="GO" id="GO:0000981">
    <property type="term" value="F:DNA-binding transcription factor activity, RNA polymerase II-specific"/>
    <property type="evidence" value="ECO:0007669"/>
    <property type="project" value="TreeGrafter"/>
</dbReference>
<feature type="compositionally biased region" description="Polar residues" evidence="6">
    <location>
        <begin position="291"/>
        <end position="307"/>
    </location>
</feature>
<keyword evidence="9" id="KW-1185">Reference proteome</keyword>
<feature type="compositionally biased region" description="Acidic residues" evidence="6">
    <location>
        <begin position="266"/>
        <end position="276"/>
    </location>
</feature>
<dbReference type="Gene3D" id="3.40.1810.10">
    <property type="entry name" value="Transcription factor, MADS-box"/>
    <property type="match status" value="1"/>
</dbReference>
<comment type="subcellular location">
    <subcellularLocation>
        <location evidence="1">Nucleus</location>
    </subcellularLocation>
</comment>
<dbReference type="PRINTS" id="PR00404">
    <property type="entry name" value="MADSDOMAIN"/>
</dbReference>
<feature type="region of interest" description="Disordered" evidence="6">
    <location>
        <begin position="482"/>
        <end position="573"/>
    </location>
</feature>
<name>A0A1E3PF51_9ASCO</name>
<feature type="domain" description="MADS-box" evidence="7">
    <location>
        <begin position="1"/>
        <end position="62"/>
    </location>
</feature>
<dbReference type="EMBL" id="KV454413">
    <property type="protein sequence ID" value="ODQ64056.1"/>
    <property type="molecule type" value="Genomic_DNA"/>
</dbReference>
<evidence type="ECO:0000256" key="4">
    <source>
        <dbReference type="ARBA" id="ARBA00023163"/>
    </source>
</evidence>
<evidence type="ECO:0000313" key="8">
    <source>
        <dbReference type="EMBL" id="ODQ64056.1"/>
    </source>
</evidence>
<dbReference type="Pfam" id="PF00319">
    <property type="entry name" value="SRF-TF"/>
    <property type="match status" value="1"/>
</dbReference>
<feature type="compositionally biased region" description="Low complexity" evidence="6">
    <location>
        <begin position="281"/>
        <end position="290"/>
    </location>
</feature>
<dbReference type="SUPFAM" id="SSF55455">
    <property type="entry name" value="SRF-like"/>
    <property type="match status" value="1"/>
</dbReference>
<feature type="region of interest" description="Disordered" evidence="6">
    <location>
        <begin position="792"/>
        <end position="824"/>
    </location>
</feature>
<evidence type="ECO:0000313" key="9">
    <source>
        <dbReference type="Proteomes" id="UP000095009"/>
    </source>
</evidence>
<dbReference type="GO" id="GO:0005634">
    <property type="term" value="C:nucleus"/>
    <property type="evidence" value="ECO:0007669"/>
    <property type="project" value="UniProtKB-SubCell"/>
</dbReference>
<gene>
    <name evidence="8" type="ORF">NADFUDRAFT_43692</name>
</gene>
<protein>
    <recommendedName>
        <fullName evidence="7">MADS-box domain-containing protein</fullName>
    </recommendedName>
</protein>
<dbReference type="InterPro" id="IPR036879">
    <property type="entry name" value="TF_MADSbox_sf"/>
</dbReference>
<dbReference type="AlphaFoldDB" id="A0A1E3PF51"/>
<sequence>MGRRKIAIKPLQDDRNRSVTFLKRKAGLFKKAHELAVLCQVDIAVIILSPDQRKLYQFTSCDRNDLMEKCDKLDIQEHKTPYDFDKSLPRILVHDNTLKGSSKVAAPKASTAHATKDTVTMAAGFSDDELDDDDDVEDFDEEDTDAESVYSKKADMYSPAGSYAPSPEVKRSSRSSAGSIVLSKSSSINNTSSPDNKVPKRVSSKRLSSASGSSIKSHSSTAPPRKSRNSRSAEYSVSSVNDCNNNTNEAGEEKDRRKNRKNSRVDDDENENENDDDNKQKNNNNNNSKNSTEVSDGQLDQSGSYFSNVPMVKSDHQIQPQQPHSIPLHSAHTNQNSQNLVHQQTAYAHMTPLNMYMPEQRNPGAFIGNSEYINNVYHNQRHKLQYSPAGHDMSHIGGNVIPRSLPALVNNGGDNNNTSGSSSSQSGNTSSPRPQPVVFGGFSNSFGNNASSGVYGNGSDSSLTKNLTTSSASVSTTLGTAAGRSEIKLPPMPTQTSTPSASLMRPKLKVQIPIDKVAQSERNRSTPNQSAPTSAGEGNGSGSSAGDVSVNGGLDNDDITMGPGSNPGSNTVLLLPPPSPLSMLNGGSNGGPHSAGGGPGNPFARPNTANMSNGNFNESTPFSPAVPSRYVHDLLPSPSSNFYGTDLFSFVPGSAGGMGGTTNTNMANMSLANPAVSANSTTGVGASTISPSAHMRANHGPMSGNTQFSTYGLPNQSLHNGSLNSATFNGQYSAGPISAMGMFGMGYLGNGGMGAGGVSGSTGRGHLAVDMLPSPLQFNTPVVASSYLPFTDPKASPSSVPLSKRNHNDDINDSADIKRIKSKK</sequence>
<feature type="compositionally biased region" description="Low complexity" evidence="6">
    <location>
        <begin position="205"/>
        <end position="220"/>
    </location>
</feature>
<feature type="region of interest" description="Disordered" evidence="6">
    <location>
        <begin position="120"/>
        <end position="308"/>
    </location>
</feature>
<dbReference type="Proteomes" id="UP000095009">
    <property type="component" value="Unassembled WGS sequence"/>
</dbReference>
<dbReference type="PANTHER" id="PTHR11945">
    <property type="entry name" value="MADS BOX PROTEIN"/>
    <property type="match status" value="1"/>
</dbReference>
<keyword evidence="3" id="KW-0238">DNA-binding</keyword>
<feature type="compositionally biased region" description="Low complexity" evidence="6">
    <location>
        <begin position="410"/>
        <end position="443"/>
    </location>
</feature>
<organism evidence="8 9">
    <name type="scientific">Nadsonia fulvescens var. elongata DSM 6958</name>
    <dbReference type="NCBI Taxonomy" id="857566"/>
    <lineage>
        <taxon>Eukaryota</taxon>
        <taxon>Fungi</taxon>
        <taxon>Dikarya</taxon>
        <taxon>Ascomycota</taxon>
        <taxon>Saccharomycotina</taxon>
        <taxon>Dipodascomycetes</taxon>
        <taxon>Dipodascales</taxon>
        <taxon>Dipodascales incertae sedis</taxon>
        <taxon>Nadsonia</taxon>
    </lineage>
</organism>
<feature type="compositionally biased region" description="Polar residues" evidence="6">
    <location>
        <begin position="230"/>
        <end position="249"/>
    </location>
</feature>
<evidence type="ECO:0000259" key="7">
    <source>
        <dbReference type="PROSITE" id="PS50066"/>
    </source>
</evidence>
<dbReference type="InterPro" id="IPR002100">
    <property type="entry name" value="TF_MADSbox"/>
</dbReference>
<dbReference type="GO" id="GO:0045944">
    <property type="term" value="P:positive regulation of transcription by RNA polymerase II"/>
    <property type="evidence" value="ECO:0007669"/>
    <property type="project" value="TreeGrafter"/>
</dbReference>
<reference evidence="8 9" key="1">
    <citation type="journal article" date="2016" name="Proc. Natl. Acad. Sci. U.S.A.">
        <title>Comparative genomics of biotechnologically important yeasts.</title>
        <authorList>
            <person name="Riley R."/>
            <person name="Haridas S."/>
            <person name="Wolfe K.H."/>
            <person name="Lopes M.R."/>
            <person name="Hittinger C.T."/>
            <person name="Goeker M."/>
            <person name="Salamov A.A."/>
            <person name="Wisecaver J.H."/>
            <person name="Long T.M."/>
            <person name="Calvey C.H."/>
            <person name="Aerts A.L."/>
            <person name="Barry K.W."/>
            <person name="Choi C."/>
            <person name="Clum A."/>
            <person name="Coughlan A.Y."/>
            <person name="Deshpande S."/>
            <person name="Douglass A.P."/>
            <person name="Hanson S.J."/>
            <person name="Klenk H.-P."/>
            <person name="LaButti K.M."/>
            <person name="Lapidus A."/>
            <person name="Lindquist E.A."/>
            <person name="Lipzen A.M."/>
            <person name="Meier-Kolthoff J.P."/>
            <person name="Ohm R.A."/>
            <person name="Otillar R.P."/>
            <person name="Pangilinan J.L."/>
            <person name="Peng Y."/>
            <person name="Rokas A."/>
            <person name="Rosa C.A."/>
            <person name="Scheuner C."/>
            <person name="Sibirny A.A."/>
            <person name="Slot J.C."/>
            <person name="Stielow J.B."/>
            <person name="Sun H."/>
            <person name="Kurtzman C.P."/>
            <person name="Blackwell M."/>
            <person name="Grigoriev I.V."/>
            <person name="Jeffries T.W."/>
        </authorList>
    </citation>
    <scope>NUCLEOTIDE SEQUENCE [LARGE SCALE GENOMIC DNA]</scope>
    <source>
        <strain evidence="8 9">DSM 6958</strain>
    </source>
</reference>
<evidence type="ECO:0000256" key="1">
    <source>
        <dbReference type="ARBA" id="ARBA00004123"/>
    </source>
</evidence>
<dbReference type="GO" id="GO:0046983">
    <property type="term" value="F:protein dimerization activity"/>
    <property type="evidence" value="ECO:0007669"/>
    <property type="project" value="InterPro"/>
</dbReference>
<dbReference type="PANTHER" id="PTHR11945:SF534">
    <property type="entry name" value="MYOCYTE-SPECIFIC ENHANCER FACTOR 2"/>
    <property type="match status" value="1"/>
</dbReference>
<dbReference type="PROSITE" id="PS50066">
    <property type="entry name" value="MADS_BOX_2"/>
    <property type="match status" value="1"/>
</dbReference>
<evidence type="ECO:0000256" key="6">
    <source>
        <dbReference type="SAM" id="MobiDB-lite"/>
    </source>
</evidence>
<keyword evidence="4" id="KW-0804">Transcription</keyword>
<evidence type="ECO:0000256" key="3">
    <source>
        <dbReference type="ARBA" id="ARBA00023125"/>
    </source>
</evidence>
<feature type="compositionally biased region" description="Low complexity" evidence="6">
    <location>
        <begin position="183"/>
        <end position="196"/>
    </location>
</feature>
<feature type="compositionally biased region" description="Basic and acidic residues" evidence="6">
    <location>
        <begin position="806"/>
        <end position="824"/>
    </location>
</feature>
<accession>A0A1E3PF51</accession>
<dbReference type="OrthoDB" id="1898716at2759"/>
<feature type="compositionally biased region" description="Acidic residues" evidence="6">
    <location>
        <begin position="126"/>
        <end position="146"/>
    </location>
</feature>
<dbReference type="STRING" id="857566.A0A1E3PF51"/>
<keyword evidence="2" id="KW-0805">Transcription regulation</keyword>
<dbReference type="SMART" id="SM00432">
    <property type="entry name" value="MADS"/>
    <property type="match status" value="1"/>
</dbReference>
<keyword evidence="5" id="KW-0539">Nucleus</keyword>
<evidence type="ECO:0000256" key="5">
    <source>
        <dbReference type="ARBA" id="ARBA00023242"/>
    </source>
</evidence>
<evidence type="ECO:0000256" key="2">
    <source>
        <dbReference type="ARBA" id="ARBA00023015"/>
    </source>
</evidence>
<proteinExistence type="predicted"/>
<feature type="region of interest" description="Disordered" evidence="6">
    <location>
        <begin position="404"/>
        <end position="443"/>
    </location>
</feature>